<dbReference type="SUPFAM" id="SSF49899">
    <property type="entry name" value="Concanavalin A-like lectins/glucanases"/>
    <property type="match status" value="1"/>
</dbReference>
<dbReference type="EMBL" id="CAJNYV010001355">
    <property type="protein sequence ID" value="CAF3416223.1"/>
    <property type="molecule type" value="Genomic_DNA"/>
</dbReference>
<name>A0A818BGC8_9BILA</name>
<dbReference type="Proteomes" id="UP000663865">
    <property type="component" value="Unassembled WGS sequence"/>
</dbReference>
<accession>A0A818BGC8</accession>
<comment type="caution">
    <text evidence="1">The sequence shown here is derived from an EMBL/GenBank/DDBJ whole genome shotgun (WGS) entry which is preliminary data.</text>
</comment>
<dbReference type="AlphaFoldDB" id="A0A818BGC8"/>
<evidence type="ECO:0000313" key="2">
    <source>
        <dbReference type="Proteomes" id="UP000663865"/>
    </source>
</evidence>
<organism evidence="1 2">
    <name type="scientific">Rotaria socialis</name>
    <dbReference type="NCBI Taxonomy" id="392032"/>
    <lineage>
        <taxon>Eukaryota</taxon>
        <taxon>Metazoa</taxon>
        <taxon>Spiralia</taxon>
        <taxon>Gnathifera</taxon>
        <taxon>Rotifera</taxon>
        <taxon>Eurotatoria</taxon>
        <taxon>Bdelloidea</taxon>
        <taxon>Philodinida</taxon>
        <taxon>Philodinidae</taxon>
        <taxon>Rotaria</taxon>
    </lineage>
</organism>
<evidence type="ECO:0008006" key="3">
    <source>
        <dbReference type="Google" id="ProtNLM"/>
    </source>
</evidence>
<gene>
    <name evidence="1" type="ORF">KIK155_LOCUS9499</name>
</gene>
<reference evidence="1" key="1">
    <citation type="submission" date="2021-02" db="EMBL/GenBank/DDBJ databases">
        <authorList>
            <person name="Nowell W R."/>
        </authorList>
    </citation>
    <scope>NUCLEOTIDE SEQUENCE</scope>
</reference>
<sequence>MATAAESNLCSVCTKPLGKYFCTGCKKYFCPKDFKEHEQQLSIKFDNEVVRSHDELLVQIQKLEKANHFSSDLFIQIEQWKKTTINKVEKAAERARHELGELIDKQRMTITKQLEPIAKEIRSRREEECFVENDIDRLRKKIGDIQRTVEQLNRKDTTKSIIVDNDQIDWNRIIYIRDEQQYSDNTFGSIHGSLNLSDNKRVVTKTGNDEHATCRCTSLFDCGTHTLRFALEQHGASLFFFFGVLSSTAPQTAPYQTAKSVYGWQVWTQNGVVLDGSTQKGFGGYTCKYQKGDIISCVIDCDKRKIRHTNERTKNTFELDVDVGKCALPWQLLFELYYPNDCVRLL</sequence>
<dbReference type="InterPro" id="IPR043136">
    <property type="entry name" value="B30.2/SPRY_sf"/>
</dbReference>
<dbReference type="InterPro" id="IPR013320">
    <property type="entry name" value="ConA-like_dom_sf"/>
</dbReference>
<evidence type="ECO:0000313" key="1">
    <source>
        <dbReference type="EMBL" id="CAF3416223.1"/>
    </source>
</evidence>
<proteinExistence type="predicted"/>
<protein>
    <recommendedName>
        <fullName evidence="3">B30.2/SPRY domain-containing protein</fullName>
    </recommendedName>
</protein>
<dbReference type="Gene3D" id="2.60.120.920">
    <property type="match status" value="1"/>
</dbReference>